<proteinExistence type="predicted"/>
<dbReference type="AlphaFoldDB" id="A0A7U9KUN8"/>
<sequence length="175" mass="18852">MLCAGAQAGFNCEVTRCFLGERAVLGHRIGTNRTLVGADAHLSAGLTVAASSLWNNDLRHPDREIIFRVPDGLSHCGTSRFGGVIGDGSQTGDTISLGPGIASGVTLADRIITAPPTEVTHIWHQRPRRVSPRNTTGSQRQLHNFQRVRKTTMHAKYRSTSATVVVAPRMPLLPP</sequence>
<organism evidence="1 2">
    <name type="scientific">Streptomyces chrestomyceticus JCM 4735</name>
    <dbReference type="NCBI Taxonomy" id="1306181"/>
    <lineage>
        <taxon>Bacteria</taxon>
        <taxon>Bacillati</taxon>
        <taxon>Actinomycetota</taxon>
        <taxon>Actinomycetes</taxon>
        <taxon>Kitasatosporales</taxon>
        <taxon>Streptomycetaceae</taxon>
        <taxon>Streptomyces</taxon>
    </lineage>
</organism>
<dbReference type="Gene3D" id="2.160.10.10">
    <property type="entry name" value="Hexapeptide repeat proteins"/>
    <property type="match status" value="1"/>
</dbReference>
<evidence type="ECO:0000313" key="1">
    <source>
        <dbReference type="EMBL" id="GCD35621.1"/>
    </source>
</evidence>
<gene>
    <name evidence="1" type="ORF">OEIGOIKO_03367</name>
</gene>
<protein>
    <submittedName>
        <fullName evidence="1">Uncharacterized protein</fullName>
    </submittedName>
</protein>
<dbReference type="Proteomes" id="UP000287830">
    <property type="component" value="Unassembled WGS sequence"/>
</dbReference>
<dbReference type="EMBL" id="BHZC01000001">
    <property type="protein sequence ID" value="GCD35621.1"/>
    <property type="molecule type" value="Genomic_DNA"/>
</dbReference>
<dbReference type="RefSeq" id="WP_154806374.1">
    <property type="nucleotide sequence ID" value="NZ_BHZC01000001.1"/>
</dbReference>
<evidence type="ECO:0000313" key="2">
    <source>
        <dbReference type="Proteomes" id="UP000287830"/>
    </source>
</evidence>
<reference evidence="1 2" key="1">
    <citation type="submission" date="2018-11" db="EMBL/GenBank/DDBJ databases">
        <title>Whole genome sequence of Streptomyces chrestomyceticus NBRC 13444(T).</title>
        <authorList>
            <person name="Komaki H."/>
            <person name="Tamura T."/>
        </authorList>
    </citation>
    <scope>NUCLEOTIDE SEQUENCE [LARGE SCALE GENOMIC DNA]</scope>
    <source>
        <strain evidence="1 2">NBRC 13444</strain>
    </source>
</reference>
<comment type="caution">
    <text evidence="1">The sequence shown here is derived from an EMBL/GenBank/DDBJ whole genome shotgun (WGS) entry which is preliminary data.</text>
</comment>
<dbReference type="GeneID" id="95626825"/>
<name>A0A7U9KUN8_9ACTN</name>
<dbReference type="OrthoDB" id="9803036at2"/>
<accession>A0A7U9KUN8</accession>